<feature type="compositionally biased region" description="Low complexity" evidence="9">
    <location>
        <begin position="319"/>
        <end position="332"/>
    </location>
</feature>
<dbReference type="EMBL" id="KN880549">
    <property type="protein sequence ID" value="KIY66594.1"/>
    <property type="molecule type" value="Genomic_DNA"/>
</dbReference>
<keyword evidence="4" id="KW-0862">Zinc</keyword>
<dbReference type="SUPFAM" id="SSF57667">
    <property type="entry name" value="beta-beta-alpha zinc fingers"/>
    <property type="match status" value="3"/>
</dbReference>
<evidence type="ECO:0000256" key="4">
    <source>
        <dbReference type="ARBA" id="ARBA00022833"/>
    </source>
</evidence>
<name>A0A0D7B8T8_9AGAR</name>
<keyword evidence="12" id="KW-1185">Reference proteome</keyword>
<dbReference type="Gene3D" id="3.30.160.60">
    <property type="entry name" value="Classic Zinc Finger"/>
    <property type="match status" value="3"/>
</dbReference>
<keyword evidence="3 8" id="KW-0863">Zinc-finger</keyword>
<feature type="compositionally biased region" description="Acidic residues" evidence="9">
    <location>
        <begin position="229"/>
        <end position="247"/>
    </location>
</feature>
<keyword evidence="5" id="KW-0805">Transcription regulation</keyword>
<evidence type="ECO:0000313" key="12">
    <source>
        <dbReference type="Proteomes" id="UP000054007"/>
    </source>
</evidence>
<keyword evidence="6" id="KW-0804">Transcription</keyword>
<evidence type="ECO:0000256" key="1">
    <source>
        <dbReference type="ARBA" id="ARBA00004123"/>
    </source>
</evidence>
<dbReference type="PROSITE" id="PS00028">
    <property type="entry name" value="ZINC_FINGER_C2H2_1"/>
    <property type="match status" value="1"/>
</dbReference>
<dbReference type="PANTHER" id="PTHR46179">
    <property type="entry name" value="ZINC FINGER PROTEIN"/>
    <property type="match status" value="1"/>
</dbReference>
<dbReference type="GO" id="GO:0008270">
    <property type="term" value="F:zinc ion binding"/>
    <property type="evidence" value="ECO:0007669"/>
    <property type="project" value="UniProtKB-KW"/>
</dbReference>
<dbReference type="AlphaFoldDB" id="A0A0D7B8T8"/>
<evidence type="ECO:0000256" key="5">
    <source>
        <dbReference type="ARBA" id="ARBA00023015"/>
    </source>
</evidence>
<organism evidence="11 12">
    <name type="scientific">Cylindrobasidium torrendii FP15055 ss-10</name>
    <dbReference type="NCBI Taxonomy" id="1314674"/>
    <lineage>
        <taxon>Eukaryota</taxon>
        <taxon>Fungi</taxon>
        <taxon>Dikarya</taxon>
        <taxon>Basidiomycota</taxon>
        <taxon>Agaricomycotina</taxon>
        <taxon>Agaricomycetes</taxon>
        <taxon>Agaricomycetidae</taxon>
        <taxon>Agaricales</taxon>
        <taxon>Marasmiineae</taxon>
        <taxon>Physalacriaceae</taxon>
        <taxon>Cylindrobasidium</taxon>
    </lineage>
</organism>
<keyword evidence="2" id="KW-0479">Metal-binding</keyword>
<sequence>MILHSCSDCDYSTRHKGHFEAHRNTHTGARPFACTWPNCTYAAAGSGSLSVHMSAHKGIRRHRCDWEGCDYAGPAKERLNKHKARHTGPRPFLCLRQGCRYSTFECLERLLEHRKTRHPEVQPALIQPAPPRDIQEDAEPVTLCCQHKSCDYTTRQQHKLDRHQGRHTPATPYVCSRHGCRFVCAKRKELKTHIASAHEEKGPATAENSTTRKDGPGIAGRVNNKDALDDAPEEQPVEDRDVEDEDPGGQSDSEGNNEHLRRVTRSQKRRRSSHPPSHQHNSSITGVDNAHDDGDYVAFENEENTEPPPKRRRQSNLADVSNDDSSSTSHSSPPKATPARLPTPSHTPISLSVHCFPTPCSYSIHRSGCFFSFHSASSPWSISIPRT</sequence>
<dbReference type="InterPro" id="IPR036236">
    <property type="entry name" value="Znf_C2H2_sf"/>
</dbReference>
<evidence type="ECO:0000256" key="2">
    <source>
        <dbReference type="ARBA" id="ARBA00022723"/>
    </source>
</evidence>
<evidence type="ECO:0000256" key="7">
    <source>
        <dbReference type="ARBA" id="ARBA00023242"/>
    </source>
</evidence>
<feature type="domain" description="C2H2-type" evidence="10">
    <location>
        <begin position="4"/>
        <end position="31"/>
    </location>
</feature>
<evidence type="ECO:0000256" key="9">
    <source>
        <dbReference type="SAM" id="MobiDB-lite"/>
    </source>
</evidence>
<dbReference type="InterPro" id="IPR051061">
    <property type="entry name" value="Zinc_finger_trans_reg"/>
</dbReference>
<protein>
    <recommendedName>
        <fullName evidence="10">C2H2-type domain-containing protein</fullName>
    </recommendedName>
</protein>
<evidence type="ECO:0000259" key="10">
    <source>
        <dbReference type="PROSITE" id="PS50157"/>
    </source>
</evidence>
<dbReference type="InterPro" id="IPR013087">
    <property type="entry name" value="Znf_C2H2_type"/>
</dbReference>
<dbReference type="Proteomes" id="UP000054007">
    <property type="component" value="Unassembled WGS sequence"/>
</dbReference>
<dbReference type="GO" id="GO:0005634">
    <property type="term" value="C:nucleus"/>
    <property type="evidence" value="ECO:0007669"/>
    <property type="project" value="UniProtKB-SubCell"/>
</dbReference>
<dbReference type="SMART" id="SM00355">
    <property type="entry name" value="ZnF_C2H2"/>
    <property type="match status" value="6"/>
</dbReference>
<feature type="compositionally biased region" description="Low complexity" evidence="9">
    <location>
        <begin position="274"/>
        <end position="283"/>
    </location>
</feature>
<dbReference type="OrthoDB" id="654211at2759"/>
<dbReference type="PROSITE" id="PS50157">
    <property type="entry name" value="ZINC_FINGER_C2H2_2"/>
    <property type="match status" value="2"/>
</dbReference>
<evidence type="ECO:0000256" key="3">
    <source>
        <dbReference type="ARBA" id="ARBA00022771"/>
    </source>
</evidence>
<dbReference type="PANTHER" id="PTHR46179:SF13">
    <property type="entry name" value="C2H2-TYPE DOMAIN-CONTAINING PROTEIN"/>
    <property type="match status" value="1"/>
</dbReference>
<feature type="domain" description="C2H2-type" evidence="10">
    <location>
        <begin position="62"/>
        <end position="91"/>
    </location>
</feature>
<keyword evidence="7" id="KW-0539">Nucleus</keyword>
<gene>
    <name evidence="11" type="ORF">CYLTODRAFT_377488</name>
</gene>
<feature type="region of interest" description="Disordered" evidence="9">
    <location>
        <begin position="196"/>
        <end position="345"/>
    </location>
</feature>
<evidence type="ECO:0000256" key="6">
    <source>
        <dbReference type="ARBA" id="ARBA00023163"/>
    </source>
</evidence>
<proteinExistence type="predicted"/>
<evidence type="ECO:0000313" key="11">
    <source>
        <dbReference type="EMBL" id="KIY66594.1"/>
    </source>
</evidence>
<dbReference type="GO" id="GO:0006357">
    <property type="term" value="P:regulation of transcription by RNA polymerase II"/>
    <property type="evidence" value="ECO:0007669"/>
    <property type="project" value="TreeGrafter"/>
</dbReference>
<dbReference type="STRING" id="1314674.A0A0D7B8T8"/>
<reference evidence="11 12" key="1">
    <citation type="journal article" date="2015" name="Fungal Genet. Biol.">
        <title>Evolution of novel wood decay mechanisms in Agaricales revealed by the genome sequences of Fistulina hepatica and Cylindrobasidium torrendii.</title>
        <authorList>
            <person name="Floudas D."/>
            <person name="Held B.W."/>
            <person name="Riley R."/>
            <person name="Nagy L.G."/>
            <person name="Koehler G."/>
            <person name="Ransdell A.S."/>
            <person name="Younus H."/>
            <person name="Chow J."/>
            <person name="Chiniquy J."/>
            <person name="Lipzen A."/>
            <person name="Tritt A."/>
            <person name="Sun H."/>
            <person name="Haridas S."/>
            <person name="LaButti K."/>
            <person name="Ohm R.A."/>
            <person name="Kues U."/>
            <person name="Blanchette R.A."/>
            <person name="Grigoriev I.V."/>
            <person name="Minto R.E."/>
            <person name="Hibbett D.S."/>
        </authorList>
    </citation>
    <scope>NUCLEOTIDE SEQUENCE [LARGE SCALE GENOMIC DNA]</scope>
    <source>
        <strain evidence="11 12">FP15055 ss-10</strain>
    </source>
</reference>
<accession>A0A0D7B8T8</accession>
<feature type="compositionally biased region" description="Basic residues" evidence="9">
    <location>
        <begin position="262"/>
        <end position="273"/>
    </location>
</feature>
<comment type="subcellular location">
    <subcellularLocation>
        <location evidence="1">Nucleus</location>
    </subcellularLocation>
</comment>
<evidence type="ECO:0000256" key="8">
    <source>
        <dbReference type="PROSITE-ProRule" id="PRU00042"/>
    </source>
</evidence>